<dbReference type="PRINTS" id="PR00035">
    <property type="entry name" value="HTHGNTR"/>
</dbReference>
<dbReference type="Gene3D" id="1.10.10.10">
    <property type="entry name" value="Winged helix-like DNA-binding domain superfamily/Winged helix DNA-binding domain"/>
    <property type="match status" value="1"/>
</dbReference>
<dbReference type="SMART" id="SM00866">
    <property type="entry name" value="UTRA"/>
    <property type="match status" value="1"/>
</dbReference>
<dbReference type="SUPFAM" id="SSF64288">
    <property type="entry name" value="Chorismate lyase-like"/>
    <property type="match status" value="1"/>
</dbReference>
<evidence type="ECO:0000259" key="4">
    <source>
        <dbReference type="PROSITE" id="PS50949"/>
    </source>
</evidence>
<dbReference type="Pfam" id="PF00392">
    <property type="entry name" value="GntR"/>
    <property type="match status" value="1"/>
</dbReference>
<dbReference type="Gene3D" id="3.40.1410.10">
    <property type="entry name" value="Chorismate lyase-like"/>
    <property type="match status" value="1"/>
</dbReference>
<dbReference type="Proteomes" id="UP000186260">
    <property type="component" value="Chromosome"/>
</dbReference>
<dbReference type="InterPro" id="IPR000524">
    <property type="entry name" value="Tscrpt_reg_HTH_GntR"/>
</dbReference>
<evidence type="ECO:0000313" key="6">
    <source>
        <dbReference type="Proteomes" id="UP000186260"/>
    </source>
</evidence>
<gene>
    <name evidence="5" type="ORF">BVL65_03580</name>
</gene>
<dbReference type="InterPro" id="IPR036390">
    <property type="entry name" value="WH_DNA-bd_sf"/>
</dbReference>
<dbReference type="PANTHER" id="PTHR44846">
    <property type="entry name" value="MANNOSYL-D-GLYCERATE TRANSPORT/METABOLISM SYSTEM REPRESSOR MNGR-RELATED"/>
    <property type="match status" value="1"/>
</dbReference>
<keyword evidence="2" id="KW-0238">DNA-binding</keyword>
<keyword evidence="1" id="KW-0805">Transcription regulation</keyword>
<dbReference type="SMART" id="SM00345">
    <property type="entry name" value="HTH_GNTR"/>
    <property type="match status" value="1"/>
</dbReference>
<dbReference type="EMBL" id="CP019058">
    <property type="protein sequence ID" value="APW18659.1"/>
    <property type="molecule type" value="Genomic_DNA"/>
</dbReference>
<evidence type="ECO:0000256" key="2">
    <source>
        <dbReference type="ARBA" id="ARBA00023125"/>
    </source>
</evidence>
<dbReference type="InterPro" id="IPR011663">
    <property type="entry name" value="UTRA"/>
</dbReference>
<sequence>MVEGVPKYIAVRDNLRARIDSMEANEQLPPEIELCKQYNVSRITLRHAVDNLITEGLLVREQGRGTFRASSIIPSYSQEVISDRAQGFYEQTYSNDAKIRIKVIENDVIHDEDAAARLGLDPVDELICLKRLRYVDDVLSRYSVLYLPASRFPKILTHDFSDESLSDFLLKAYAVQLVENEVSVHIENLCDRLAAVLNLEVGTPAITAYSTVKDKFGTIIAFGASVYAPNSGEIRFHLHSNAA</sequence>
<keyword evidence="3" id="KW-0804">Transcription</keyword>
<proteinExistence type="predicted"/>
<dbReference type="InterPro" id="IPR028978">
    <property type="entry name" value="Chorismate_lyase_/UTRA_dom_sf"/>
</dbReference>
<dbReference type="PANTHER" id="PTHR44846:SF1">
    <property type="entry name" value="MANNOSYL-D-GLYCERATE TRANSPORT_METABOLISM SYSTEM REPRESSOR MNGR-RELATED"/>
    <property type="match status" value="1"/>
</dbReference>
<name>A0ABN4V069_9BIFI</name>
<evidence type="ECO:0000256" key="1">
    <source>
        <dbReference type="ARBA" id="ARBA00023015"/>
    </source>
</evidence>
<reference evidence="6" key="1">
    <citation type="submission" date="2017-01" db="EMBL/GenBank/DDBJ databases">
        <title>Gardnerella vaginalis bacteremia associated with severe acute encephalopathy in a young female patient: Case Report and characterization of the isolate.</title>
        <authorList>
            <person name="Tankovic J."/>
            <person name="Timinskas A."/>
            <person name="Zilnyte M."/>
            <person name="Janulaitiene M."/>
            <person name="Zvirbliene A."/>
            <person name="Pleckaityte M."/>
        </authorList>
    </citation>
    <scope>NUCLEOTIDE SEQUENCE [LARGE SCALE GENOMIC DNA]</scope>
    <source>
        <strain evidence="6">GV37</strain>
    </source>
</reference>
<dbReference type="CDD" id="cd07377">
    <property type="entry name" value="WHTH_GntR"/>
    <property type="match status" value="1"/>
</dbReference>
<organism evidence="5 6">
    <name type="scientific">Gardnerella swidsinskii</name>
    <dbReference type="NCBI Taxonomy" id="2792979"/>
    <lineage>
        <taxon>Bacteria</taxon>
        <taxon>Bacillati</taxon>
        <taxon>Actinomycetota</taxon>
        <taxon>Actinomycetes</taxon>
        <taxon>Bifidobacteriales</taxon>
        <taxon>Bifidobacteriaceae</taxon>
        <taxon>Gardnerella</taxon>
    </lineage>
</organism>
<dbReference type="SUPFAM" id="SSF46785">
    <property type="entry name" value="Winged helix' DNA-binding domain"/>
    <property type="match status" value="1"/>
</dbReference>
<dbReference type="GeneID" id="95682078"/>
<feature type="domain" description="HTH gntR-type" evidence="4">
    <location>
        <begin position="5"/>
        <end position="71"/>
    </location>
</feature>
<dbReference type="InterPro" id="IPR036388">
    <property type="entry name" value="WH-like_DNA-bd_sf"/>
</dbReference>
<accession>A0ABN4V069</accession>
<dbReference type="RefSeq" id="WP_012914074.1">
    <property type="nucleotide sequence ID" value="NZ_CP019058.1"/>
</dbReference>
<dbReference type="PROSITE" id="PS50949">
    <property type="entry name" value="HTH_GNTR"/>
    <property type="match status" value="1"/>
</dbReference>
<dbReference type="InterPro" id="IPR050679">
    <property type="entry name" value="Bact_HTH_transcr_reg"/>
</dbReference>
<dbReference type="Pfam" id="PF07702">
    <property type="entry name" value="UTRA"/>
    <property type="match status" value="1"/>
</dbReference>
<evidence type="ECO:0000313" key="5">
    <source>
        <dbReference type="EMBL" id="APW18659.1"/>
    </source>
</evidence>
<evidence type="ECO:0000256" key="3">
    <source>
        <dbReference type="ARBA" id="ARBA00023163"/>
    </source>
</evidence>
<keyword evidence="6" id="KW-1185">Reference proteome</keyword>
<protein>
    <submittedName>
        <fullName evidence="5">GntR family transcriptional regulator</fullName>
    </submittedName>
</protein>